<dbReference type="PANTHER" id="PTHR47637">
    <property type="entry name" value="CHAPERONE SURA"/>
    <property type="match status" value="1"/>
</dbReference>
<name>A0A2S9WQQ3_9FLAO</name>
<dbReference type="Gene3D" id="1.10.4030.10">
    <property type="entry name" value="Porin chaperone SurA, peptide-binding domain"/>
    <property type="match status" value="1"/>
</dbReference>
<feature type="signal peptide" evidence="3">
    <location>
        <begin position="1"/>
        <end position="29"/>
    </location>
</feature>
<dbReference type="InterPro" id="IPR046357">
    <property type="entry name" value="PPIase_dom_sf"/>
</dbReference>
<feature type="chain" id="PRO_5015487254" evidence="3">
    <location>
        <begin position="30"/>
        <end position="494"/>
    </location>
</feature>
<gene>
    <name evidence="5" type="ORF">BST86_01125</name>
</gene>
<keyword evidence="2 5" id="KW-0413">Isomerase</keyword>
<dbReference type="PROSITE" id="PS50198">
    <property type="entry name" value="PPIC_PPIASE_2"/>
    <property type="match status" value="2"/>
</dbReference>
<comment type="caution">
    <text evidence="5">The sequence shown here is derived from an EMBL/GenBank/DDBJ whole genome shotgun (WGS) entry which is preliminary data.</text>
</comment>
<dbReference type="Gene3D" id="3.10.50.40">
    <property type="match status" value="2"/>
</dbReference>
<dbReference type="PANTHER" id="PTHR47637:SF1">
    <property type="entry name" value="CHAPERONE SURA"/>
    <property type="match status" value="1"/>
</dbReference>
<dbReference type="InterPro" id="IPR000297">
    <property type="entry name" value="PPIase_PpiC"/>
</dbReference>
<dbReference type="SUPFAM" id="SSF109998">
    <property type="entry name" value="Triger factor/SurA peptide-binding domain-like"/>
    <property type="match status" value="1"/>
</dbReference>
<evidence type="ECO:0000259" key="4">
    <source>
        <dbReference type="PROSITE" id="PS50198"/>
    </source>
</evidence>
<keyword evidence="2" id="KW-0697">Rotamase</keyword>
<proteinExistence type="predicted"/>
<accession>A0A2S9WQQ3</accession>
<protein>
    <submittedName>
        <fullName evidence="5">Peptidylprolyl isomerase</fullName>
    </submittedName>
</protein>
<dbReference type="SUPFAM" id="SSF54534">
    <property type="entry name" value="FKBP-like"/>
    <property type="match status" value="2"/>
</dbReference>
<evidence type="ECO:0000313" key="6">
    <source>
        <dbReference type="Proteomes" id="UP000239532"/>
    </source>
</evidence>
<evidence type="ECO:0000256" key="1">
    <source>
        <dbReference type="ARBA" id="ARBA00022729"/>
    </source>
</evidence>
<organism evidence="5 6">
    <name type="scientific">Nonlabens agnitus</name>
    <dbReference type="NCBI Taxonomy" id="870484"/>
    <lineage>
        <taxon>Bacteria</taxon>
        <taxon>Pseudomonadati</taxon>
        <taxon>Bacteroidota</taxon>
        <taxon>Flavobacteriia</taxon>
        <taxon>Flavobacteriales</taxon>
        <taxon>Flavobacteriaceae</taxon>
        <taxon>Nonlabens</taxon>
    </lineage>
</organism>
<feature type="domain" description="PpiC" evidence="4">
    <location>
        <begin position="315"/>
        <end position="416"/>
    </location>
</feature>
<feature type="domain" description="PpiC" evidence="4">
    <location>
        <begin position="211"/>
        <end position="312"/>
    </location>
</feature>
<dbReference type="GO" id="GO:0003755">
    <property type="term" value="F:peptidyl-prolyl cis-trans isomerase activity"/>
    <property type="evidence" value="ECO:0007669"/>
    <property type="project" value="UniProtKB-KW"/>
</dbReference>
<dbReference type="Proteomes" id="UP000239532">
    <property type="component" value="Unassembled WGS sequence"/>
</dbReference>
<dbReference type="InterPro" id="IPR027304">
    <property type="entry name" value="Trigger_fact/SurA_dom_sf"/>
</dbReference>
<evidence type="ECO:0000256" key="2">
    <source>
        <dbReference type="PROSITE-ProRule" id="PRU00278"/>
    </source>
</evidence>
<evidence type="ECO:0000256" key="3">
    <source>
        <dbReference type="SAM" id="SignalP"/>
    </source>
</evidence>
<reference evidence="5 6" key="1">
    <citation type="submission" date="2016-11" db="EMBL/GenBank/DDBJ databases">
        <title>Trade-off between light-utilization and light-protection in marine flavobacteria.</title>
        <authorList>
            <person name="Kumagai Y."/>
        </authorList>
    </citation>
    <scope>NUCLEOTIDE SEQUENCE [LARGE SCALE GENOMIC DNA]</scope>
    <source>
        <strain evidence="5 6">JCM 17109</strain>
    </source>
</reference>
<dbReference type="InterPro" id="IPR050280">
    <property type="entry name" value="OMP_Chaperone_SurA"/>
</dbReference>
<dbReference type="Pfam" id="PF00639">
    <property type="entry name" value="Rotamase"/>
    <property type="match status" value="2"/>
</dbReference>
<keyword evidence="1 3" id="KW-0732">Signal</keyword>
<keyword evidence="6" id="KW-1185">Reference proteome</keyword>
<evidence type="ECO:0000313" key="5">
    <source>
        <dbReference type="EMBL" id="PRP65788.1"/>
    </source>
</evidence>
<sequence length="494" mass="55976">MQFKAIDLKSIRSWVSVLVVFAFAKAATAQTSTTSNVQQDEAIKQEVLAALNDTVKPTKIRRKIDGVSGVIGDYVLLDSDIDKQLKEARRSTGASDITKCDVMQSLMGQKLYAHHAIQDSITVSDREIASATDNRIDFLRSQMNGASDEEMAAFFRKDSFQQLRDELDVLNREELLASRMQERLTEDVQITPEEVRQFFYSIPEDKRPFINSEVEIARIVVNSKPSEEAIQETIDKLNQYRDDVLNNGANFAAKATLYSEDIGTERQGGVLSMRRSDPYAKEFKEAAFSLEEGEISEPFETSFGWHILYVEKIRGQVRDVRHILLYPYISRAQESKARAKLDAMRDKIVQGDTTFADAARAISDEKETAEKGGQFVNPITGENLLDLAKIAPRYISSSIVSSVQFLQEGDVSGIIEEKDPRGTGSTSFTIVNLIRKVKDHEADYSSDYGKIKDLALRDKQVRKIEKWREEKIKDTYIKIGDDFDDCELLQEWNK</sequence>
<dbReference type="AlphaFoldDB" id="A0A2S9WQQ3"/>
<dbReference type="EMBL" id="MQUC01000003">
    <property type="protein sequence ID" value="PRP65788.1"/>
    <property type="molecule type" value="Genomic_DNA"/>
</dbReference>